<dbReference type="EMBL" id="LAZR01017941">
    <property type="protein sequence ID" value="KKL98365.1"/>
    <property type="molecule type" value="Genomic_DNA"/>
</dbReference>
<comment type="caution">
    <text evidence="2">The sequence shown here is derived from an EMBL/GenBank/DDBJ whole genome shotgun (WGS) entry which is preliminary data.</text>
</comment>
<keyword evidence="1" id="KW-0472">Membrane</keyword>
<dbReference type="AlphaFoldDB" id="A0A0F9IXE3"/>
<sequence length="122" mass="13707">MFSKEVKGLYTLAVIVSLAFIAPLYALVGTLDLLLILVVFYSPLILWIFKKKLPKKMIKYLIKERKSVVSLIKSAVLIMAVAIAVLFAGAYSIDWIVWKYGVGALLVLAFIGIVVWNSWEEK</sequence>
<gene>
    <name evidence="2" type="ORF">LCGC14_1825170</name>
</gene>
<feature type="transmembrane region" description="Helical" evidence="1">
    <location>
        <begin position="33"/>
        <end position="49"/>
    </location>
</feature>
<feature type="transmembrane region" description="Helical" evidence="1">
    <location>
        <begin position="70"/>
        <end position="91"/>
    </location>
</feature>
<keyword evidence="1" id="KW-1133">Transmembrane helix</keyword>
<reference evidence="2" key="1">
    <citation type="journal article" date="2015" name="Nature">
        <title>Complex archaea that bridge the gap between prokaryotes and eukaryotes.</title>
        <authorList>
            <person name="Spang A."/>
            <person name="Saw J.H."/>
            <person name="Jorgensen S.L."/>
            <person name="Zaremba-Niedzwiedzka K."/>
            <person name="Martijn J."/>
            <person name="Lind A.E."/>
            <person name="van Eijk R."/>
            <person name="Schleper C."/>
            <person name="Guy L."/>
            <person name="Ettema T.J."/>
        </authorList>
    </citation>
    <scope>NUCLEOTIDE SEQUENCE</scope>
</reference>
<organism evidence="2">
    <name type="scientific">marine sediment metagenome</name>
    <dbReference type="NCBI Taxonomy" id="412755"/>
    <lineage>
        <taxon>unclassified sequences</taxon>
        <taxon>metagenomes</taxon>
        <taxon>ecological metagenomes</taxon>
    </lineage>
</organism>
<feature type="transmembrane region" description="Helical" evidence="1">
    <location>
        <begin position="97"/>
        <end position="119"/>
    </location>
</feature>
<proteinExistence type="predicted"/>
<evidence type="ECO:0000256" key="1">
    <source>
        <dbReference type="SAM" id="Phobius"/>
    </source>
</evidence>
<accession>A0A0F9IXE3</accession>
<name>A0A0F9IXE3_9ZZZZ</name>
<protein>
    <submittedName>
        <fullName evidence="2">Uncharacterized protein</fullName>
    </submittedName>
</protein>
<feature type="transmembrane region" description="Helical" evidence="1">
    <location>
        <begin position="9"/>
        <end position="27"/>
    </location>
</feature>
<keyword evidence="1" id="KW-0812">Transmembrane</keyword>
<evidence type="ECO:0000313" key="2">
    <source>
        <dbReference type="EMBL" id="KKL98365.1"/>
    </source>
</evidence>